<dbReference type="PANTHER" id="PTHR24123">
    <property type="entry name" value="ANKYRIN REPEAT-CONTAINING"/>
    <property type="match status" value="1"/>
</dbReference>
<dbReference type="InterPro" id="IPR002110">
    <property type="entry name" value="Ankyrin_rpt"/>
</dbReference>
<keyword evidence="1" id="KW-0677">Repeat</keyword>
<dbReference type="EMBL" id="JAGPXD010000002">
    <property type="protein sequence ID" value="KAH7368783.1"/>
    <property type="molecule type" value="Genomic_DNA"/>
</dbReference>
<dbReference type="Proteomes" id="UP000813385">
    <property type="component" value="Unassembled WGS sequence"/>
</dbReference>
<protein>
    <submittedName>
        <fullName evidence="4">Ankyrin repeat-containing domain protein</fullName>
    </submittedName>
</protein>
<proteinExistence type="predicted"/>
<gene>
    <name evidence="4" type="ORF">B0T11DRAFT_277632</name>
</gene>
<dbReference type="Pfam" id="PF12796">
    <property type="entry name" value="Ank_2"/>
    <property type="match status" value="3"/>
</dbReference>
<dbReference type="InterPro" id="IPR051165">
    <property type="entry name" value="Multifunctional_ANK_Repeat"/>
</dbReference>
<feature type="repeat" description="ANK" evidence="3">
    <location>
        <begin position="721"/>
        <end position="759"/>
    </location>
</feature>
<dbReference type="PANTHER" id="PTHR24123:SF33">
    <property type="entry name" value="PROTEIN HOS4"/>
    <property type="match status" value="1"/>
</dbReference>
<keyword evidence="5" id="KW-1185">Reference proteome</keyword>
<evidence type="ECO:0000256" key="3">
    <source>
        <dbReference type="PROSITE-ProRule" id="PRU00023"/>
    </source>
</evidence>
<evidence type="ECO:0000256" key="2">
    <source>
        <dbReference type="ARBA" id="ARBA00023043"/>
    </source>
</evidence>
<feature type="repeat" description="ANK" evidence="3">
    <location>
        <begin position="1615"/>
        <end position="1648"/>
    </location>
</feature>
<name>A0A8K0TLY5_9PEZI</name>
<comment type="caution">
    <text evidence="4">The sequence shown here is derived from an EMBL/GenBank/DDBJ whole genome shotgun (WGS) entry which is preliminary data.</text>
</comment>
<dbReference type="Pfam" id="PF00023">
    <property type="entry name" value="Ank"/>
    <property type="match status" value="4"/>
</dbReference>
<feature type="repeat" description="ANK" evidence="3">
    <location>
        <begin position="1354"/>
        <end position="1391"/>
    </location>
</feature>
<dbReference type="SMART" id="SM00248">
    <property type="entry name" value="ANK"/>
    <property type="match status" value="18"/>
</dbReference>
<dbReference type="SUPFAM" id="SSF48403">
    <property type="entry name" value="Ankyrin repeat"/>
    <property type="match status" value="4"/>
</dbReference>
<feature type="repeat" description="ANK" evidence="3">
    <location>
        <begin position="538"/>
        <end position="570"/>
    </location>
</feature>
<dbReference type="InterPro" id="IPR036770">
    <property type="entry name" value="Ankyrin_rpt-contain_sf"/>
</dbReference>
<dbReference type="Gene3D" id="1.25.40.20">
    <property type="entry name" value="Ankyrin repeat-containing domain"/>
    <property type="match status" value="8"/>
</dbReference>
<organism evidence="4 5">
    <name type="scientific">Plectosphaerella cucumerina</name>
    <dbReference type="NCBI Taxonomy" id="40658"/>
    <lineage>
        <taxon>Eukaryota</taxon>
        <taxon>Fungi</taxon>
        <taxon>Dikarya</taxon>
        <taxon>Ascomycota</taxon>
        <taxon>Pezizomycotina</taxon>
        <taxon>Sordariomycetes</taxon>
        <taxon>Hypocreomycetidae</taxon>
        <taxon>Glomerellales</taxon>
        <taxon>Plectosphaerellaceae</taxon>
        <taxon>Plectosphaerella</taxon>
    </lineage>
</organism>
<evidence type="ECO:0000313" key="4">
    <source>
        <dbReference type="EMBL" id="KAH7368783.1"/>
    </source>
</evidence>
<feature type="repeat" description="ANK" evidence="3">
    <location>
        <begin position="1531"/>
        <end position="1570"/>
    </location>
</feature>
<dbReference type="OrthoDB" id="4851575at2759"/>
<dbReference type="PROSITE" id="PS50088">
    <property type="entry name" value="ANK_REPEAT"/>
    <property type="match status" value="7"/>
</dbReference>
<accession>A0A8K0TLY5</accession>
<feature type="repeat" description="ANK" evidence="3">
    <location>
        <begin position="446"/>
        <end position="478"/>
    </location>
</feature>
<evidence type="ECO:0000256" key="1">
    <source>
        <dbReference type="ARBA" id="ARBA00022737"/>
    </source>
</evidence>
<feature type="repeat" description="ANK" evidence="3">
    <location>
        <begin position="1040"/>
        <end position="1072"/>
    </location>
</feature>
<keyword evidence="2 3" id="KW-0040">ANK repeat</keyword>
<reference evidence="4" key="1">
    <citation type="journal article" date="2021" name="Nat. Commun.">
        <title>Genetic determinants of endophytism in the Arabidopsis root mycobiome.</title>
        <authorList>
            <person name="Mesny F."/>
            <person name="Miyauchi S."/>
            <person name="Thiergart T."/>
            <person name="Pickel B."/>
            <person name="Atanasova L."/>
            <person name="Karlsson M."/>
            <person name="Huettel B."/>
            <person name="Barry K.W."/>
            <person name="Haridas S."/>
            <person name="Chen C."/>
            <person name="Bauer D."/>
            <person name="Andreopoulos W."/>
            <person name="Pangilinan J."/>
            <person name="LaButti K."/>
            <person name="Riley R."/>
            <person name="Lipzen A."/>
            <person name="Clum A."/>
            <person name="Drula E."/>
            <person name="Henrissat B."/>
            <person name="Kohler A."/>
            <person name="Grigoriev I.V."/>
            <person name="Martin F.M."/>
            <person name="Hacquard S."/>
        </authorList>
    </citation>
    <scope>NUCLEOTIDE SEQUENCE</scope>
    <source>
        <strain evidence="4">MPI-CAGE-AT-0016</strain>
    </source>
</reference>
<sequence>MLTWMHAQNRFLYHLSRPHFVHLASLHIFNIMEPDVVLPPGYDGPSSEIAKHRALHLPSTGDWLFSTVAYQQWHFPDHLTTEVPNSPGILWIRGPPGAGKLRHEDRPVLYFFFRHGIAANNALHHSPPLQAELAQYIEANEPNDDRLSSLDGLFALLRIAVEHVPRMNLDALDPFLRIKLALRSFHTLNIFLDARVEADIVGYIHHRLEASSISAHDSPRLFLYARLALDHSMPAELSAMPDLPPGLQPLVLRCIADLVEHELGASSNGDLGVAKTIVLPDETFLGAGGGAAGLPEAIYPLGQSHNHMTLLCISYLATHLDTVQLDRRSNQIKNMHALPPFLQYAALNWHTEVDRQVLALAEREDNIDKLTLLAGIKSTKGLTPIGLATAFNLTSLARKILEQARLTSNEVSLDPPLRIAARTHEDAEIIKLLLDHGADPMASGRHGSRPLHHAVRRNKHEIAKALLDAGAEPFERDKPWKKPVTNFTVPGVNVFRDGDARMVDLFLTALAMAITHQRHDAVERLLQHPAIDVNAKSSSATPLFRACILRDARSIKMLLKAGADPNKIHRRGCHERGGRKGEGCNALHALAGARLYSFGDFALREHNRDSDENTRRCFRLGRTAFHFAKDVVAVECLLDAGADADAVNLSGETLLHSTMDESIIRALARKVDVNAKSQVMPHRGLTPLLVALKNPYSNKSKIAKATCLLDLGADASAVDDHGNGALHYAVSSIRELGDAGLALLRRLIAEGADVNLKNDRGQTPTHYCLPGYTSRWATRDSTPFLELLIASGADLEVKDHLGRTPLFQMMSSNGVYTTEDKTKTAKVMMAAGARMGTVDAEGRNLLHGAMSAPWTDIKLVQFLISHGIGTDNKGNTIWHMCGPTLARAIPKPEYISGLADLGVDRETANNEGIFPIHIVARYHPCPFAPCSTTYGDGRRSNDDQGCFFDHFIRLDDGTRIDVNRADRDGVTPLHIASTFSEYLTRRLLEEGADPARQTAEGLTVLHLAARSRQTNTAGLLLAWMGSEGVLGGVIDLKDCLGRSAVWYACASGHPEVVQMLLEAGASIDASSYVGSPWEACVALQDEETTAIGRHSTPGRCDVDTESDAGGVLISDTLRGRLDLQDSSSGRRFPFSQERLDEIADLLVLHGCSDRHLDEAIASAVTNGFDHATECLLRARRSLGFKEPYKLDKETSASLRVSQEAKQGESHIMTLMSTRRYSLATEAVAEGSSTGEVLQQLVKSGFSKMLGNIFERRPSRPSLSDDDQQPSLLLLVACAQPAWNLNVVRLLAEADPACINTSIQSEMTFESGLRNMPKGSTALHVLARGGRWWQVEEALPYLLGMGGDTEARTERGMTPLALALESIKGAHFSLRAVEILLQAGADPNAVDDRGRSCLSMVEDNLEVYQLLLRYRKTVTPSAIADTIKLRDVAQLAKALAGGADANARVVPEGPDAEAVDRWKPHSYYPSNWMFRLLLDHGADPSAWYGRTSLTHQIVDRYRWPKGVLEGRGRLLSMMLQCPKMDLARRDDRGMTVLHVAAARRGTDAKDDGRSLVQLLIDTGADILARDAMQMTVLHHLVAGGRRSRRGITESRAADIARVVAAAPGLVLAVNDQGETPLHLALGQSANLENAHALIKAGADVKAHVGSTGDGLLHLLFRQEWVVGPKGDVQIRVKSDRRRTVDATDEADEGADMLQRLLEMGLDINARNSQGKTPVFGLFERSEEWAKDADEVRSGRKTTDSDSKAAEREEVICDFLEAQGVNWTVTDSKGATLLHIVAGGDAQMGDFDAQATRRVRWFRFLMSRGVDLDAEDEQHRTPLDVAASKGREELLELVR</sequence>
<dbReference type="PROSITE" id="PS50297">
    <property type="entry name" value="ANK_REP_REGION"/>
    <property type="match status" value="4"/>
</dbReference>
<evidence type="ECO:0000313" key="5">
    <source>
        <dbReference type="Proteomes" id="UP000813385"/>
    </source>
</evidence>